<dbReference type="Gene3D" id="1.20.120.680">
    <property type="entry name" value="Formiminotetrahydrofolate cyclodeaminase monomer, up-and-down helical bundle"/>
    <property type="match status" value="1"/>
</dbReference>
<sequence>METSKTLQNYLDELSSNSPTPGGGNVAALCGALASSLGIMVCNLTIGKKKYAEVENEMIIIKDNLLKYQSDFIELGKNDNLAFDKVMNAIKLPKESEEEKEIRNQEIEKATIGAAEVPSQVMQSAKEILPLLKTIIEKGNKNSISDAGVAVALTETASKGAYLNVLINCSSLNNQIIAQEIKKRADIMLEETLQECKSLTQKIIQTFNQ</sequence>
<protein>
    <submittedName>
        <fullName evidence="2">Cyclodeaminase/cyclohydrolase family protein</fullName>
    </submittedName>
</protein>
<proteinExistence type="predicted"/>
<dbReference type="InterPro" id="IPR036178">
    <property type="entry name" value="Formintransfe-cycloase-like_sf"/>
</dbReference>
<gene>
    <name evidence="2" type="ORF">P0M35_09675</name>
</gene>
<accession>A0AAE3TCY8</accession>
<feature type="domain" description="Cyclodeaminase/cyclohydrolase" evidence="1">
    <location>
        <begin position="6"/>
        <end position="186"/>
    </location>
</feature>
<reference evidence="2" key="1">
    <citation type="submission" date="2023-03" db="EMBL/GenBank/DDBJ databases">
        <title>Stygiobacter electus gen. nov., sp. nov., facultatively anaerobic thermotolerant bacterium of the class Ignavibacteria from a well of Yessentuki mineral water deposit.</title>
        <authorList>
            <person name="Podosokorskaya O.A."/>
            <person name="Elcheninov A.G."/>
            <person name="Petrova N.F."/>
            <person name="Zavarzina D.G."/>
            <person name="Kublanov I.V."/>
            <person name="Merkel A.Y."/>
        </authorList>
    </citation>
    <scope>NUCLEOTIDE SEQUENCE</scope>
    <source>
        <strain evidence="2">09-Me</strain>
    </source>
</reference>
<evidence type="ECO:0000259" key="1">
    <source>
        <dbReference type="Pfam" id="PF04961"/>
    </source>
</evidence>
<dbReference type="AlphaFoldDB" id="A0AAE3TCY8"/>
<organism evidence="2 3">
    <name type="scientific">Stygiobacter electus</name>
    <dbReference type="NCBI Taxonomy" id="3032292"/>
    <lineage>
        <taxon>Bacteria</taxon>
        <taxon>Pseudomonadati</taxon>
        <taxon>Ignavibacteriota</taxon>
        <taxon>Ignavibacteria</taxon>
        <taxon>Ignavibacteriales</taxon>
        <taxon>Melioribacteraceae</taxon>
        <taxon>Stygiobacter</taxon>
    </lineage>
</organism>
<dbReference type="SUPFAM" id="SSF101262">
    <property type="entry name" value="Methenyltetrahydrofolate cyclohydrolase-like"/>
    <property type="match status" value="1"/>
</dbReference>
<dbReference type="RefSeq" id="WP_321536191.1">
    <property type="nucleotide sequence ID" value="NZ_JARGDL010000013.1"/>
</dbReference>
<evidence type="ECO:0000313" key="2">
    <source>
        <dbReference type="EMBL" id="MDF1612420.1"/>
    </source>
</evidence>
<dbReference type="Pfam" id="PF04961">
    <property type="entry name" value="FTCD_C"/>
    <property type="match status" value="1"/>
</dbReference>
<dbReference type="GO" id="GO:0003824">
    <property type="term" value="F:catalytic activity"/>
    <property type="evidence" value="ECO:0007669"/>
    <property type="project" value="InterPro"/>
</dbReference>
<dbReference type="EMBL" id="JARGDL010000013">
    <property type="protein sequence ID" value="MDF1612420.1"/>
    <property type="molecule type" value="Genomic_DNA"/>
</dbReference>
<comment type="caution">
    <text evidence="2">The sequence shown here is derived from an EMBL/GenBank/DDBJ whole genome shotgun (WGS) entry which is preliminary data.</text>
</comment>
<name>A0AAE3TCY8_9BACT</name>
<dbReference type="Proteomes" id="UP001221302">
    <property type="component" value="Unassembled WGS sequence"/>
</dbReference>
<keyword evidence="3" id="KW-1185">Reference proteome</keyword>
<evidence type="ECO:0000313" key="3">
    <source>
        <dbReference type="Proteomes" id="UP001221302"/>
    </source>
</evidence>
<dbReference type="InterPro" id="IPR007044">
    <property type="entry name" value="Cyclodeamin/CycHdrlase"/>
</dbReference>